<proteinExistence type="predicted"/>
<dbReference type="InterPro" id="IPR003656">
    <property type="entry name" value="Znf_BED"/>
</dbReference>
<dbReference type="AlphaFoldDB" id="A0A4Y7K712"/>
<dbReference type="Pfam" id="PF02892">
    <property type="entry name" value="zf-BED"/>
    <property type="match status" value="1"/>
</dbReference>
<gene>
    <name evidence="6" type="ORF">C5167_011689</name>
</gene>
<feature type="domain" description="BED-type" evidence="5">
    <location>
        <begin position="16"/>
        <end position="44"/>
    </location>
</feature>
<sequence>MATPAVVTVVTDIHCTVVDTKKQRVRCNYCEKEIAGRTRLRQHLGGIGKDVSHCLKVPEDVKEGKHMGTTLNFLNRSNHMLYRRRSPGPTTPISKKETMFPVKPVCQGRETSAL</sequence>
<reference evidence="6 7" key="1">
    <citation type="journal article" date="2018" name="Science">
        <title>The opium poppy genome and morphinan production.</title>
        <authorList>
            <person name="Guo L."/>
            <person name="Winzer T."/>
            <person name="Yang X."/>
            <person name="Li Y."/>
            <person name="Ning Z."/>
            <person name="He Z."/>
            <person name="Teodor R."/>
            <person name="Lu Y."/>
            <person name="Bowser T.A."/>
            <person name="Graham I.A."/>
            <person name="Ye K."/>
        </authorList>
    </citation>
    <scope>NUCLEOTIDE SEQUENCE [LARGE SCALE GENOMIC DNA]</scope>
    <source>
        <strain evidence="7">cv. HN1</strain>
        <tissue evidence="6">Leaves</tissue>
    </source>
</reference>
<keyword evidence="1" id="KW-0479">Metal-binding</keyword>
<evidence type="ECO:0000313" key="7">
    <source>
        <dbReference type="Proteomes" id="UP000316621"/>
    </source>
</evidence>
<organism evidence="6 7">
    <name type="scientific">Papaver somniferum</name>
    <name type="common">Opium poppy</name>
    <dbReference type="NCBI Taxonomy" id="3469"/>
    <lineage>
        <taxon>Eukaryota</taxon>
        <taxon>Viridiplantae</taxon>
        <taxon>Streptophyta</taxon>
        <taxon>Embryophyta</taxon>
        <taxon>Tracheophyta</taxon>
        <taxon>Spermatophyta</taxon>
        <taxon>Magnoliopsida</taxon>
        <taxon>Ranunculales</taxon>
        <taxon>Papaveraceae</taxon>
        <taxon>Papaveroideae</taxon>
        <taxon>Papaver</taxon>
    </lineage>
</organism>
<protein>
    <recommendedName>
        <fullName evidence="5">BED-type domain-containing protein</fullName>
    </recommendedName>
</protein>
<evidence type="ECO:0000256" key="1">
    <source>
        <dbReference type="ARBA" id="ARBA00022723"/>
    </source>
</evidence>
<keyword evidence="2" id="KW-0863">Zinc-finger</keyword>
<name>A0A4Y7K712_PAPSO</name>
<dbReference type="Gramene" id="RZC68001">
    <property type="protein sequence ID" value="RZC68001"/>
    <property type="gene ID" value="C5167_011689"/>
</dbReference>
<dbReference type="PANTHER" id="PTHR46951">
    <property type="entry name" value="BED-TYPE DOMAIN-CONTAINING PROTEIN"/>
    <property type="match status" value="1"/>
</dbReference>
<keyword evidence="7" id="KW-1185">Reference proteome</keyword>
<evidence type="ECO:0000313" key="6">
    <source>
        <dbReference type="EMBL" id="RZC68001.1"/>
    </source>
</evidence>
<evidence type="ECO:0000256" key="3">
    <source>
        <dbReference type="ARBA" id="ARBA00022833"/>
    </source>
</evidence>
<evidence type="ECO:0000256" key="4">
    <source>
        <dbReference type="SAM" id="MobiDB-lite"/>
    </source>
</evidence>
<dbReference type="EMBL" id="CM010720">
    <property type="protein sequence ID" value="RZC68001.1"/>
    <property type="molecule type" value="Genomic_DNA"/>
</dbReference>
<dbReference type="PANTHER" id="PTHR46951:SF2">
    <property type="entry name" value="BED-TYPE DOMAIN-CONTAINING PROTEIN"/>
    <property type="match status" value="1"/>
</dbReference>
<keyword evidence="3" id="KW-0862">Zinc</keyword>
<evidence type="ECO:0000259" key="5">
    <source>
        <dbReference type="Pfam" id="PF02892"/>
    </source>
</evidence>
<dbReference type="GO" id="GO:0003677">
    <property type="term" value="F:DNA binding"/>
    <property type="evidence" value="ECO:0007669"/>
    <property type="project" value="InterPro"/>
</dbReference>
<accession>A0A4Y7K712</accession>
<evidence type="ECO:0000256" key="2">
    <source>
        <dbReference type="ARBA" id="ARBA00022771"/>
    </source>
</evidence>
<feature type="region of interest" description="Disordered" evidence="4">
    <location>
        <begin position="82"/>
        <end position="101"/>
    </location>
</feature>
<dbReference type="GO" id="GO:0008270">
    <property type="term" value="F:zinc ion binding"/>
    <property type="evidence" value="ECO:0007669"/>
    <property type="project" value="UniProtKB-KW"/>
</dbReference>
<dbReference type="Proteomes" id="UP000316621">
    <property type="component" value="Chromosome 6"/>
</dbReference>